<comment type="caution">
    <text evidence="1">The sequence shown here is derived from an EMBL/GenBank/DDBJ whole genome shotgun (WGS) entry which is preliminary data.</text>
</comment>
<dbReference type="AlphaFoldDB" id="A0A927GSP5"/>
<sequence>MNGRSMLLTTKDKLWRIAPILTLVIGVALSGYGGGHAAAQSGDSAAGEQAQAELKQGKGFYVGLADGHTLEITWYGQGVAFQFGDAVREQVEALNEGDKVHFTYITKVYTFEREEGAETFYQHVLQDVEVLNDAQAQ</sequence>
<organism evidence="1 2">
    <name type="scientific">Paenibacillus sabuli</name>
    <dbReference type="NCBI Taxonomy" id="2772509"/>
    <lineage>
        <taxon>Bacteria</taxon>
        <taxon>Bacillati</taxon>
        <taxon>Bacillota</taxon>
        <taxon>Bacilli</taxon>
        <taxon>Bacillales</taxon>
        <taxon>Paenibacillaceae</taxon>
        <taxon>Paenibacillus</taxon>
    </lineage>
</organism>
<protein>
    <recommendedName>
        <fullName evidence="3">DUF3221 domain-containing protein</fullName>
    </recommendedName>
</protein>
<reference evidence="1" key="1">
    <citation type="submission" date="2020-09" db="EMBL/GenBank/DDBJ databases">
        <title>A novel bacterium of genus Paenibacillus, isolated from South China Sea.</title>
        <authorList>
            <person name="Huang H."/>
            <person name="Mo K."/>
            <person name="Hu Y."/>
        </authorList>
    </citation>
    <scope>NUCLEOTIDE SEQUENCE</scope>
    <source>
        <strain evidence="1">IB182496</strain>
    </source>
</reference>
<dbReference type="Proteomes" id="UP000621560">
    <property type="component" value="Unassembled WGS sequence"/>
</dbReference>
<evidence type="ECO:0008006" key="3">
    <source>
        <dbReference type="Google" id="ProtNLM"/>
    </source>
</evidence>
<evidence type="ECO:0000313" key="2">
    <source>
        <dbReference type="Proteomes" id="UP000621560"/>
    </source>
</evidence>
<dbReference type="EMBL" id="JACXIZ010000030">
    <property type="protein sequence ID" value="MBD2846974.1"/>
    <property type="molecule type" value="Genomic_DNA"/>
</dbReference>
<proteinExistence type="predicted"/>
<keyword evidence="2" id="KW-1185">Reference proteome</keyword>
<name>A0A927GSP5_9BACL</name>
<gene>
    <name evidence="1" type="ORF">IDH44_17390</name>
</gene>
<accession>A0A927GSP5</accession>
<evidence type="ECO:0000313" key="1">
    <source>
        <dbReference type="EMBL" id="MBD2846974.1"/>
    </source>
</evidence>
<dbReference type="RefSeq" id="WP_190919863.1">
    <property type="nucleotide sequence ID" value="NZ_JACXIZ010000030.1"/>
</dbReference>